<evidence type="ECO:0000313" key="2">
    <source>
        <dbReference type="EMBL" id="EMI20525.1"/>
    </source>
</evidence>
<dbReference type="AlphaFoldDB" id="M5RMJ3"/>
<accession>M5RMJ3</accession>
<comment type="caution">
    <text evidence="2">The sequence shown here is derived from an EMBL/GenBank/DDBJ whole genome shotgun (WGS) entry which is preliminary data.</text>
</comment>
<gene>
    <name evidence="2" type="ORF">RMSM_02557</name>
</gene>
<evidence type="ECO:0000313" key="3">
    <source>
        <dbReference type="Proteomes" id="UP000011991"/>
    </source>
</evidence>
<keyword evidence="3" id="KW-1185">Reference proteome</keyword>
<feature type="transmembrane region" description="Helical" evidence="1">
    <location>
        <begin position="77"/>
        <end position="100"/>
    </location>
</feature>
<name>M5RMJ3_9BACT</name>
<reference evidence="2 3" key="1">
    <citation type="journal article" date="2013" name="Mar. Genomics">
        <title>Expression of sulfatases in Rhodopirellula baltica and the diversity of sulfatases in the genus Rhodopirellula.</title>
        <authorList>
            <person name="Wegner C.E."/>
            <person name="Richter-Heitmann T."/>
            <person name="Klindworth A."/>
            <person name="Klockow C."/>
            <person name="Richter M."/>
            <person name="Achstetter T."/>
            <person name="Glockner F.O."/>
            <person name="Harder J."/>
        </authorList>
    </citation>
    <scope>NUCLEOTIDE SEQUENCE [LARGE SCALE GENOMIC DNA]</scope>
    <source>
        <strain evidence="2 3">SM1</strain>
    </source>
</reference>
<proteinExistence type="predicted"/>
<evidence type="ECO:0000256" key="1">
    <source>
        <dbReference type="SAM" id="Phobius"/>
    </source>
</evidence>
<keyword evidence="1" id="KW-0472">Membrane</keyword>
<keyword evidence="1" id="KW-1133">Transmembrane helix</keyword>
<dbReference type="RefSeq" id="WP_008695819.1">
    <property type="nucleotide sequence ID" value="NZ_ANOG01000361.1"/>
</dbReference>
<protein>
    <submittedName>
        <fullName evidence="2">Uncharacterized protein</fullName>
    </submittedName>
</protein>
<dbReference type="PATRIC" id="fig|1265738.3.peg.2571"/>
<sequence>MQDEYLNVEVGDEFEYQGRRYCKLDDRRAWLLDGEPSSDEKVIHFYPEDRVHRKDIPMEEVATHGQKLPGRSRLRNGLFWMLCFGFIAILVAIIISGGWLSLG</sequence>
<keyword evidence="1" id="KW-0812">Transmembrane</keyword>
<dbReference type="Proteomes" id="UP000011991">
    <property type="component" value="Unassembled WGS sequence"/>
</dbReference>
<organism evidence="2 3">
    <name type="scientific">Rhodopirellula maiorica SM1</name>
    <dbReference type="NCBI Taxonomy" id="1265738"/>
    <lineage>
        <taxon>Bacteria</taxon>
        <taxon>Pseudomonadati</taxon>
        <taxon>Planctomycetota</taxon>
        <taxon>Planctomycetia</taxon>
        <taxon>Pirellulales</taxon>
        <taxon>Pirellulaceae</taxon>
        <taxon>Novipirellula</taxon>
    </lineage>
</organism>
<dbReference type="EMBL" id="ANOG01000361">
    <property type="protein sequence ID" value="EMI20525.1"/>
    <property type="molecule type" value="Genomic_DNA"/>
</dbReference>
<dbReference type="OrthoDB" id="10017055at2"/>